<evidence type="ECO:0000313" key="2">
    <source>
        <dbReference type="Proteomes" id="UP001221757"/>
    </source>
</evidence>
<sequence length="357" mass="40474">MPNATGKNGYGTKNYPSDSELKETLLTYAFTISRTTKLNQIEKRLEILSVRRTPAAQELAAQAISDEVDKDVVQGNGPNYVKSRLKDQLIMVKRNTVRDVMHQLQPLGAEHRFPGNKKKVFRQPLSALGPFHEVSSDGHEKLGQQALKMGILACQFTLTRINGRRTFSNQRISTVQTTTDKGSEVGWLHAIQMALREQFAPDIDPTVYLPNACIESVHNTIIEAFWRWLKLKCGLNFTRTHYKNMPSGHVPANALEHPEFFGGIGCLIKVPQATIQELRVFLTEEVGPREDHMRWVTDDLNALAREVHESLGSPKIMLESSWMVFKNMSDRIEDGHFCIIASTIPLLVLFLTRYSYR</sequence>
<dbReference type="Proteomes" id="UP001221757">
    <property type="component" value="Unassembled WGS sequence"/>
</dbReference>
<organism evidence="1 2">
    <name type="scientific">Mycena rosella</name>
    <name type="common">Pink bonnet</name>
    <name type="synonym">Agaricus rosellus</name>
    <dbReference type="NCBI Taxonomy" id="1033263"/>
    <lineage>
        <taxon>Eukaryota</taxon>
        <taxon>Fungi</taxon>
        <taxon>Dikarya</taxon>
        <taxon>Basidiomycota</taxon>
        <taxon>Agaricomycotina</taxon>
        <taxon>Agaricomycetes</taxon>
        <taxon>Agaricomycetidae</taxon>
        <taxon>Agaricales</taxon>
        <taxon>Marasmiineae</taxon>
        <taxon>Mycenaceae</taxon>
        <taxon>Mycena</taxon>
    </lineage>
</organism>
<dbReference type="AlphaFoldDB" id="A0AAD7G971"/>
<reference evidence="1" key="1">
    <citation type="submission" date="2023-03" db="EMBL/GenBank/DDBJ databases">
        <title>Massive genome expansion in bonnet fungi (Mycena s.s.) driven by repeated elements and novel gene families across ecological guilds.</title>
        <authorList>
            <consortium name="Lawrence Berkeley National Laboratory"/>
            <person name="Harder C.B."/>
            <person name="Miyauchi S."/>
            <person name="Viragh M."/>
            <person name="Kuo A."/>
            <person name="Thoen E."/>
            <person name="Andreopoulos B."/>
            <person name="Lu D."/>
            <person name="Skrede I."/>
            <person name="Drula E."/>
            <person name="Henrissat B."/>
            <person name="Morin E."/>
            <person name="Kohler A."/>
            <person name="Barry K."/>
            <person name="LaButti K."/>
            <person name="Morin E."/>
            <person name="Salamov A."/>
            <person name="Lipzen A."/>
            <person name="Mereny Z."/>
            <person name="Hegedus B."/>
            <person name="Baldrian P."/>
            <person name="Stursova M."/>
            <person name="Weitz H."/>
            <person name="Taylor A."/>
            <person name="Grigoriev I.V."/>
            <person name="Nagy L.G."/>
            <person name="Martin F."/>
            <person name="Kauserud H."/>
        </authorList>
    </citation>
    <scope>NUCLEOTIDE SEQUENCE</scope>
    <source>
        <strain evidence="1">CBHHK067</strain>
    </source>
</reference>
<comment type="caution">
    <text evidence="1">The sequence shown here is derived from an EMBL/GenBank/DDBJ whole genome shotgun (WGS) entry which is preliminary data.</text>
</comment>
<name>A0AAD7G971_MYCRO</name>
<keyword evidence="2" id="KW-1185">Reference proteome</keyword>
<evidence type="ECO:0000313" key="1">
    <source>
        <dbReference type="EMBL" id="KAJ7668107.1"/>
    </source>
</evidence>
<accession>A0AAD7G971</accession>
<protein>
    <submittedName>
        <fullName evidence="1">Uncharacterized protein</fullName>
    </submittedName>
</protein>
<dbReference type="EMBL" id="JARKIE010000197">
    <property type="protein sequence ID" value="KAJ7668107.1"/>
    <property type="molecule type" value="Genomic_DNA"/>
</dbReference>
<gene>
    <name evidence="1" type="ORF">B0H17DRAFT_1142574</name>
</gene>
<proteinExistence type="predicted"/>